<dbReference type="Proteomes" id="UP000551878">
    <property type="component" value="Unassembled WGS sequence"/>
</dbReference>
<organism evidence="2 3">
    <name type="scientific">Texcoconibacillus texcoconensis</name>
    <dbReference type="NCBI Taxonomy" id="1095777"/>
    <lineage>
        <taxon>Bacteria</taxon>
        <taxon>Bacillati</taxon>
        <taxon>Bacillota</taxon>
        <taxon>Bacilli</taxon>
        <taxon>Bacillales</taxon>
        <taxon>Bacillaceae</taxon>
        <taxon>Texcoconibacillus</taxon>
    </lineage>
</organism>
<accession>A0A840QPG6</accession>
<dbReference type="Pfam" id="PF09580">
    <property type="entry name" value="Spore_YhcN_YlaJ"/>
    <property type="match status" value="1"/>
</dbReference>
<dbReference type="AlphaFoldDB" id="A0A840QPG6"/>
<name>A0A840QPG6_9BACI</name>
<feature type="compositionally biased region" description="Basic and acidic residues" evidence="1">
    <location>
        <begin position="127"/>
        <end position="149"/>
    </location>
</feature>
<dbReference type="RefSeq" id="WP_184663672.1">
    <property type="nucleotide sequence ID" value="NZ_JACHHB010000005.1"/>
</dbReference>
<feature type="compositionally biased region" description="Polar residues" evidence="1">
    <location>
        <begin position="150"/>
        <end position="166"/>
    </location>
</feature>
<evidence type="ECO:0000256" key="1">
    <source>
        <dbReference type="SAM" id="MobiDB-lite"/>
    </source>
</evidence>
<dbReference type="InterPro" id="IPR019076">
    <property type="entry name" value="Spore_lipoprot_YhcN/YlaJ-like"/>
</dbReference>
<keyword evidence="3" id="KW-1185">Reference proteome</keyword>
<sequence>MKKTVLTLTAVTVLTTGGMAGCGDVDEGARGPYQGQTENYMDPDRYDNGYLGARNDASDQYGTYQRPRRETVGDRNQRDFDRGLGGTRFGGQRNDGNQRGFGITGNDRDGMADDNGIVNNRGITGQHNRDDDLTGTRDRDQVDRKDQEGTRSQNFNRSEYDGNTTKRVQNRVADIDGVDESHVIVNGDDVIVAVEDGEDVEDEVREQVNKMDDDKNVHVVTDRDQVGQVRDIDEQIQAGEPFEEFGATFNEMLDDLGDAAQRPFERSR</sequence>
<feature type="compositionally biased region" description="Basic and acidic residues" evidence="1">
    <location>
        <begin position="67"/>
        <end position="82"/>
    </location>
</feature>
<evidence type="ECO:0000313" key="2">
    <source>
        <dbReference type="EMBL" id="MBB5173217.1"/>
    </source>
</evidence>
<proteinExistence type="predicted"/>
<evidence type="ECO:0000313" key="3">
    <source>
        <dbReference type="Proteomes" id="UP000551878"/>
    </source>
</evidence>
<gene>
    <name evidence="2" type="ORF">HNQ41_001386</name>
</gene>
<feature type="region of interest" description="Disordered" evidence="1">
    <location>
        <begin position="49"/>
        <end position="166"/>
    </location>
</feature>
<dbReference type="PROSITE" id="PS51257">
    <property type="entry name" value="PROKAR_LIPOPROTEIN"/>
    <property type="match status" value="1"/>
</dbReference>
<comment type="caution">
    <text evidence="2">The sequence shown here is derived from an EMBL/GenBank/DDBJ whole genome shotgun (WGS) entry which is preliminary data.</text>
</comment>
<feature type="compositionally biased region" description="Polar residues" evidence="1">
    <location>
        <begin position="117"/>
        <end position="126"/>
    </location>
</feature>
<protein>
    <submittedName>
        <fullName evidence="2">Uncharacterized protein</fullName>
    </submittedName>
</protein>
<reference evidence="2 3" key="1">
    <citation type="submission" date="2020-08" db="EMBL/GenBank/DDBJ databases">
        <title>Genomic Encyclopedia of Type Strains, Phase IV (KMG-IV): sequencing the most valuable type-strain genomes for metagenomic binning, comparative biology and taxonomic classification.</title>
        <authorList>
            <person name="Goeker M."/>
        </authorList>
    </citation>
    <scope>NUCLEOTIDE SEQUENCE [LARGE SCALE GENOMIC DNA]</scope>
    <source>
        <strain evidence="2 3">DSM 24696</strain>
    </source>
</reference>
<dbReference type="EMBL" id="JACHHB010000005">
    <property type="protein sequence ID" value="MBB5173217.1"/>
    <property type="molecule type" value="Genomic_DNA"/>
</dbReference>